<feature type="domain" description="AB hydrolase-1" evidence="2">
    <location>
        <begin position="84"/>
        <end position="184"/>
    </location>
</feature>
<sequence length="394" mass="43979">MLIFLSLIGGLIIALGLFSAYLCWRALHPRVIPLLKTYQIEVEHGRLDEHAYRTWPKQEVKIRSPWGYYLAATYFPQPGAKRTLIFAHGHGYSRFGGAKVIPFFHRHGFNVLLFDQRGHGLSGGSTCTYGYYERYDLKALTTWALAQLGPGGIVGTLGESLGAATCLLHAALDPRVAFVIADSPYARLDDVFKRRLHEDYHLPEIPFYYTTTWLCRLIAGFMPHQVAPIDVMPSVQAPVLLIHGSADTLIPVETAQELYHAAPEGKCILYIAESAEHVGVFDLNPTAYFDHITAFLRRFGFIEPSPEHTAPVTAPAHPRRRRRNAQTSGQEAVSSNAQRWEPSDQPLSSPIQEPRAQDDVPPPSSEPEKLETPAAARRKRGRPPKTASNLPHPR</sequence>
<proteinExistence type="predicted"/>
<feature type="region of interest" description="Disordered" evidence="1">
    <location>
        <begin position="307"/>
        <end position="394"/>
    </location>
</feature>
<dbReference type="Proteomes" id="UP001254165">
    <property type="component" value="Unassembled WGS sequence"/>
</dbReference>
<dbReference type="InterPro" id="IPR000073">
    <property type="entry name" value="AB_hydrolase_1"/>
</dbReference>
<evidence type="ECO:0000256" key="1">
    <source>
        <dbReference type="SAM" id="MobiDB-lite"/>
    </source>
</evidence>
<dbReference type="SUPFAM" id="SSF53474">
    <property type="entry name" value="alpha/beta-Hydrolases"/>
    <property type="match status" value="1"/>
</dbReference>
<dbReference type="Pfam" id="PF00561">
    <property type="entry name" value="Abhydrolase_1"/>
    <property type="match status" value="1"/>
</dbReference>
<keyword evidence="4" id="KW-1185">Reference proteome</keyword>
<protein>
    <submittedName>
        <fullName evidence="3">Alpha/beta fold hydrolase</fullName>
    </submittedName>
</protein>
<evidence type="ECO:0000313" key="3">
    <source>
        <dbReference type="EMBL" id="MDT8898894.1"/>
    </source>
</evidence>
<dbReference type="RefSeq" id="WP_315625562.1">
    <property type="nucleotide sequence ID" value="NZ_JAUHMF010000002.1"/>
</dbReference>
<dbReference type="InterPro" id="IPR029058">
    <property type="entry name" value="AB_hydrolase_fold"/>
</dbReference>
<dbReference type="Gene3D" id="3.40.50.1820">
    <property type="entry name" value="alpha/beta hydrolase"/>
    <property type="match status" value="1"/>
</dbReference>
<feature type="compositionally biased region" description="Polar residues" evidence="1">
    <location>
        <begin position="325"/>
        <end position="338"/>
    </location>
</feature>
<evidence type="ECO:0000313" key="4">
    <source>
        <dbReference type="Proteomes" id="UP001254165"/>
    </source>
</evidence>
<comment type="caution">
    <text evidence="3">The sequence shown here is derived from an EMBL/GenBank/DDBJ whole genome shotgun (WGS) entry which is preliminary data.</text>
</comment>
<accession>A0ABU3NPY6</accession>
<dbReference type="GO" id="GO:0016787">
    <property type="term" value="F:hydrolase activity"/>
    <property type="evidence" value="ECO:0007669"/>
    <property type="project" value="UniProtKB-KW"/>
</dbReference>
<dbReference type="InterPro" id="IPR052920">
    <property type="entry name" value="DNA-binding_regulatory"/>
</dbReference>
<evidence type="ECO:0000259" key="2">
    <source>
        <dbReference type="Pfam" id="PF00561"/>
    </source>
</evidence>
<gene>
    <name evidence="3" type="ORF">QYE77_11530</name>
</gene>
<keyword evidence="3" id="KW-0378">Hydrolase</keyword>
<reference evidence="3 4" key="1">
    <citation type="submission" date="2023-07" db="EMBL/GenBank/DDBJ databases">
        <title>Novel species of Thermanaerothrix with wide hydrolytic capabilities.</title>
        <authorList>
            <person name="Zayulina K.S."/>
            <person name="Podosokorskaya O.A."/>
            <person name="Elcheninov A.G."/>
        </authorList>
    </citation>
    <scope>NUCLEOTIDE SEQUENCE [LARGE SCALE GENOMIC DNA]</scope>
    <source>
        <strain evidence="3 4">4228-RoL</strain>
    </source>
</reference>
<dbReference type="EMBL" id="JAUHMF010000002">
    <property type="protein sequence ID" value="MDT8898894.1"/>
    <property type="molecule type" value="Genomic_DNA"/>
</dbReference>
<dbReference type="PANTHER" id="PTHR43358">
    <property type="entry name" value="ALPHA/BETA-HYDROLASE"/>
    <property type="match status" value="1"/>
</dbReference>
<name>A0ABU3NPY6_9CHLR</name>
<organism evidence="3 4">
    <name type="scientific">Thermanaerothrix solaris</name>
    <dbReference type="NCBI Taxonomy" id="3058434"/>
    <lineage>
        <taxon>Bacteria</taxon>
        <taxon>Bacillati</taxon>
        <taxon>Chloroflexota</taxon>
        <taxon>Anaerolineae</taxon>
        <taxon>Anaerolineales</taxon>
        <taxon>Anaerolineaceae</taxon>
        <taxon>Thermanaerothrix</taxon>
    </lineage>
</organism>
<dbReference type="PANTHER" id="PTHR43358:SF5">
    <property type="entry name" value="EXPORTED PROTEIN"/>
    <property type="match status" value="1"/>
</dbReference>